<reference evidence="2" key="1">
    <citation type="submission" date="2020-05" db="EMBL/GenBank/DDBJ databases">
        <authorList>
            <person name="Chiriac C."/>
            <person name="Salcher M."/>
            <person name="Ghai R."/>
            <person name="Kavagutti S V."/>
        </authorList>
    </citation>
    <scope>NUCLEOTIDE SEQUENCE</scope>
</reference>
<gene>
    <name evidence="2" type="ORF">UFOPK4098_00791</name>
    <name evidence="3" type="ORF">UFOPK4347_00362</name>
</gene>
<dbReference type="InterPro" id="IPR001310">
    <property type="entry name" value="Histidine_triad_HIT"/>
</dbReference>
<protein>
    <submittedName>
        <fullName evidence="2">Unannotated protein</fullName>
    </submittedName>
</protein>
<evidence type="ECO:0000313" key="3">
    <source>
        <dbReference type="EMBL" id="CAB5061235.1"/>
    </source>
</evidence>
<proteinExistence type="predicted"/>
<dbReference type="Gene3D" id="3.30.428.10">
    <property type="entry name" value="HIT-like"/>
    <property type="match status" value="1"/>
</dbReference>
<dbReference type="PANTHER" id="PTHR46648:SF1">
    <property type="entry name" value="ADENOSINE 5'-MONOPHOSPHORAMIDASE HNT1"/>
    <property type="match status" value="1"/>
</dbReference>
<sequence>MYEDENVFAIMTINPIAKGHVLVIPTKEVDEWTNVDELTRQKLFTTAHRIAEVQKQIFPCERVALIIAGFEVPHCHIHLIPATSMHDVSFSNAAASVDHDELAKFAEQISRQF</sequence>
<dbReference type="EMBL" id="CAFBQU010000005">
    <property type="protein sequence ID" value="CAB5061235.1"/>
    <property type="molecule type" value="Genomic_DNA"/>
</dbReference>
<dbReference type="GO" id="GO:0003824">
    <property type="term" value="F:catalytic activity"/>
    <property type="evidence" value="ECO:0007669"/>
    <property type="project" value="InterPro"/>
</dbReference>
<dbReference type="AlphaFoldDB" id="A0A6J7QPZ6"/>
<organism evidence="2">
    <name type="scientific">freshwater metagenome</name>
    <dbReference type="NCBI Taxonomy" id="449393"/>
    <lineage>
        <taxon>unclassified sequences</taxon>
        <taxon>metagenomes</taxon>
        <taxon>ecological metagenomes</taxon>
    </lineage>
</organism>
<dbReference type="Pfam" id="PF01230">
    <property type="entry name" value="HIT"/>
    <property type="match status" value="1"/>
</dbReference>
<dbReference type="InterPro" id="IPR011146">
    <property type="entry name" value="HIT-like"/>
</dbReference>
<dbReference type="PROSITE" id="PS51084">
    <property type="entry name" value="HIT_2"/>
    <property type="match status" value="1"/>
</dbReference>
<accession>A0A6J7QPZ6</accession>
<dbReference type="GO" id="GO:0009117">
    <property type="term" value="P:nucleotide metabolic process"/>
    <property type="evidence" value="ECO:0007669"/>
    <property type="project" value="TreeGrafter"/>
</dbReference>
<evidence type="ECO:0000259" key="1">
    <source>
        <dbReference type="PROSITE" id="PS51084"/>
    </source>
</evidence>
<name>A0A6J7QPZ6_9ZZZZ</name>
<dbReference type="EMBL" id="CAFBPN010000034">
    <property type="protein sequence ID" value="CAB5019818.1"/>
    <property type="molecule type" value="Genomic_DNA"/>
</dbReference>
<dbReference type="SUPFAM" id="SSF54197">
    <property type="entry name" value="HIT-like"/>
    <property type="match status" value="1"/>
</dbReference>
<feature type="domain" description="HIT" evidence="1">
    <location>
        <begin position="1"/>
        <end position="90"/>
    </location>
</feature>
<dbReference type="PANTHER" id="PTHR46648">
    <property type="entry name" value="HIT FAMILY PROTEIN 1"/>
    <property type="match status" value="1"/>
</dbReference>
<evidence type="ECO:0000313" key="2">
    <source>
        <dbReference type="EMBL" id="CAB5019818.1"/>
    </source>
</evidence>
<dbReference type="InterPro" id="IPR036265">
    <property type="entry name" value="HIT-like_sf"/>
</dbReference>